<dbReference type="Gene3D" id="2.40.10.10">
    <property type="entry name" value="Trypsin-like serine proteases"/>
    <property type="match status" value="1"/>
</dbReference>
<evidence type="ECO:0000313" key="5">
    <source>
        <dbReference type="Proteomes" id="UP000590868"/>
    </source>
</evidence>
<dbReference type="InterPro" id="IPR043504">
    <property type="entry name" value="Peptidase_S1_PA_chymotrypsin"/>
</dbReference>
<dbReference type="GO" id="GO:0007340">
    <property type="term" value="P:acrosome reaction"/>
    <property type="evidence" value="ECO:0007669"/>
    <property type="project" value="TreeGrafter"/>
</dbReference>
<dbReference type="FunFam" id="2.40.10.10:FF:000002">
    <property type="entry name" value="Transmembrane protease serine"/>
    <property type="match status" value="1"/>
</dbReference>
<dbReference type="PROSITE" id="PS50240">
    <property type="entry name" value="TRYPSIN_DOM"/>
    <property type="match status" value="1"/>
</dbReference>
<dbReference type="InterPro" id="IPR001254">
    <property type="entry name" value="Trypsin_dom"/>
</dbReference>
<feature type="non-terminal residue" evidence="4">
    <location>
        <position position="1"/>
    </location>
</feature>
<dbReference type="OrthoDB" id="546450at2759"/>
<dbReference type="PANTHER" id="PTHR24252:SF8">
    <property type="entry name" value="ACROSIN"/>
    <property type="match status" value="1"/>
</dbReference>
<dbReference type="EMBL" id="VXBZ01009956">
    <property type="protein sequence ID" value="NXP53527.1"/>
    <property type="molecule type" value="Genomic_DNA"/>
</dbReference>
<evidence type="ECO:0000256" key="1">
    <source>
        <dbReference type="ARBA" id="ARBA00023157"/>
    </source>
</evidence>
<evidence type="ECO:0000313" key="4">
    <source>
        <dbReference type="EMBL" id="NXP53527.1"/>
    </source>
</evidence>
<dbReference type="Proteomes" id="UP000590868">
    <property type="component" value="Unassembled WGS sequence"/>
</dbReference>
<evidence type="ECO:0000256" key="2">
    <source>
        <dbReference type="ARBA" id="ARBA00024195"/>
    </source>
</evidence>
<proteinExistence type="inferred from homology"/>
<reference evidence="4 5" key="1">
    <citation type="submission" date="2019-09" db="EMBL/GenBank/DDBJ databases">
        <title>Bird 10,000 Genomes (B10K) Project - Family phase.</title>
        <authorList>
            <person name="Zhang G."/>
        </authorList>
    </citation>
    <scope>NUCLEOTIDE SEQUENCE [LARGE SCALE GENOMIC DNA]</scope>
    <source>
        <strain evidence="4">B10K-DU-001-55</strain>
        <tissue evidence="4">Muscle</tissue>
    </source>
</reference>
<evidence type="ECO:0000259" key="3">
    <source>
        <dbReference type="PROSITE" id="PS50240"/>
    </source>
</evidence>
<dbReference type="InterPro" id="IPR009003">
    <property type="entry name" value="Peptidase_S1_PA"/>
</dbReference>
<gene>
    <name evidence="4" type="primary">Acr_5</name>
    <name evidence="4" type="ORF">HELFUL_R06443</name>
</gene>
<name>A0A7L2B2G6_9GRUI</name>
<comment type="caution">
    <text evidence="4">The sequence shown here is derived from an EMBL/GenBank/DDBJ whole genome shotgun (WGS) entry which is preliminary data.</text>
</comment>
<keyword evidence="1" id="KW-1015">Disulfide bond</keyword>
<sequence>IHSHNLCAGYAQGGIDTCQGDSSGPLVCKDKHADYFWLVGVTSWGSGCARVRRPGVYTSTKDFYEWIIFQMSFFPAVRANTA</sequence>
<dbReference type="SUPFAM" id="SSF50494">
    <property type="entry name" value="Trypsin-like serine proteases"/>
    <property type="match status" value="1"/>
</dbReference>
<dbReference type="PANTHER" id="PTHR24252">
    <property type="entry name" value="ACROSIN-RELATED"/>
    <property type="match status" value="1"/>
</dbReference>
<dbReference type="GO" id="GO:0006508">
    <property type="term" value="P:proteolysis"/>
    <property type="evidence" value="ECO:0007669"/>
    <property type="project" value="InterPro"/>
</dbReference>
<feature type="domain" description="Peptidase S1" evidence="3">
    <location>
        <begin position="1"/>
        <end position="72"/>
    </location>
</feature>
<dbReference type="Pfam" id="PF00089">
    <property type="entry name" value="Trypsin"/>
    <property type="match status" value="1"/>
</dbReference>
<protein>
    <submittedName>
        <fullName evidence="4">ACRO protein</fullName>
    </submittedName>
</protein>
<dbReference type="GO" id="GO:0004252">
    <property type="term" value="F:serine-type endopeptidase activity"/>
    <property type="evidence" value="ECO:0007669"/>
    <property type="project" value="InterPro"/>
</dbReference>
<dbReference type="AlphaFoldDB" id="A0A7L2B2G6"/>
<accession>A0A7L2B2G6</accession>
<comment type="similarity">
    <text evidence="2">Belongs to the peptidase S1 family. CLIP subfamily.</text>
</comment>
<organism evidence="4 5">
    <name type="scientific">Heliornis fulica</name>
    <name type="common">sungrebe</name>
    <dbReference type="NCBI Taxonomy" id="54369"/>
    <lineage>
        <taxon>Eukaryota</taxon>
        <taxon>Metazoa</taxon>
        <taxon>Chordata</taxon>
        <taxon>Craniata</taxon>
        <taxon>Vertebrata</taxon>
        <taxon>Euteleostomi</taxon>
        <taxon>Archelosauria</taxon>
        <taxon>Archosauria</taxon>
        <taxon>Dinosauria</taxon>
        <taxon>Saurischia</taxon>
        <taxon>Theropoda</taxon>
        <taxon>Coelurosauria</taxon>
        <taxon>Aves</taxon>
        <taxon>Neognathae</taxon>
        <taxon>Neoaves</taxon>
        <taxon>Gruiformes</taxon>
        <taxon>Heliornithidae</taxon>
        <taxon>Heliornis</taxon>
    </lineage>
</organism>
<feature type="non-terminal residue" evidence="4">
    <location>
        <position position="82"/>
    </location>
</feature>
<keyword evidence="5" id="KW-1185">Reference proteome</keyword>